<keyword evidence="10" id="KW-0739">Sodium transport</keyword>
<evidence type="ECO:0000256" key="2">
    <source>
        <dbReference type="ARBA" id="ARBA00006434"/>
    </source>
</evidence>
<dbReference type="RefSeq" id="WP_200504636.1">
    <property type="nucleotide sequence ID" value="NZ_JAEHFX010000001.1"/>
</dbReference>
<feature type="transmembrane region" description="Helical" evidence="12">
    <location>
        <begin position="271"/>
        <end position="295"/>
    </location>
</feature>
<feature type="transmembrane region" description="Helical" evidence="12">
    <location>
        <begin position="152"/>
        <end position="170"/>
    </location>
</feature>
<keyword evidence="7" id="KW-0915">Sodium</keyword>
<gene>
    <name evidence="13" type="ORF">I5M27_03530</name>
</gene>
<protein>
    <submittedName>
        <fullName evidence="13">Sodium:solute symporter</fullName>
    </submittedName>
</protein>
<evidence type="ECO:0000313" key="13">
    <source>
        <dbReference type="EMBL" id="MBK0402041.1"/>
    </source>
</evidence>
<evidence type="ECO:0000313" key="14">
    <source>
        <dbReference type="Proteomes" id="UP000644147"/>
    </source>
</evidence>
<dbReference type="InterPro" id="IPR038377">
    <property type="entry name" value="Na/Glc_symporter_sf"/>
</dbReference>
<evidence type="ECO:0000256" key="11">
    <source>
        <dbReference type="RuleBase" id="RU362091"/>
    </source>
</evidence>
<feature type="transmembrane region" description="Helical" evidence="12">
    <location>
        <begin position="370"/>
        <end position="390"/>
    </location>
</feature>
<comment type="caution">
    <text evidence="13">The sequence shown here is derived from an EMBL/GenBank/DDBJ whole genome shotgun (WGS) entry which is preliminary data.</text>
</comment>
<feature type="transmembrane region" description="Helical" evidence="12">
    <location>
        <begin position="74"/>
        <end position="98"/>
    </location>
</feature>
<accession>A0ABS1BY13</accession>
<dbReference type="InterPro" id="IPR001734">
    <property type="entry name" value="Na/solute_symporter"/>
</dbReference>
<feature type="transmembrane region" description="Helical" evidence="12">
    <location>
        <begin position="182"/>
        <end position="200"/>
    </location>
</feature>
<dbReference type="EMBL" id="JAEHFX010000001">
    <property type="protein sequence ID" value="MBK0402041.1"/>
    <property type="molecule type" value="Genomic_DNA"/>
</dbReference>
<evidence type="ECO:0000256" key="7">
    <source>
        <dbReference type="ARBA" id="ARBA00023053"/>
    </source>
</evidence>
<keyword evidence="6 12" id="KW-1133">Transmembrane helix</keyword>
<reference evidence="13 14" key="1">
    <citation type="submission" date="2020-12" db="EMBL/GenBank/DDBJ databases">
        <title>Bacterial novel species Adhaeribacter sp. BT258 isolated from soil.</title>
        <authorList>
            <person name="Jung H.-Y."/>
        </authorList>
    </citation>
    <scope>NUCLEOTIDE SEQUENCE [LARGE SCALE GENOMIC DNA]</scope>
    <source>
        <strain evidence="13 14">BT258</strain>
    </source>
</reference>
<dbReference type="Gene3D" id="1.20.1730.10">
    <property type="entry name" value="Sodium/glucose cotransporter"/>
    <property type="match status" value="1"/>
</dbReference>
<evidence type="ECO:0000256" key="9">
    <source>
        <dbReference type="ARBA" id="ARBA00023136"/>
    </source>
</evidence>
<dbReference type="PANTHER" id="PTHR42985:SF47">
    <property type="entry name" value="INTEGRAL MEMBRANE TRANSPORT PROTEIN"/>
    <property type="match status" value="1"/>
</dbReference>
<feature type="transmembrane region" description="Helical" evidence="12">
    <location>
        <begin position="396"/>
        <end position="416"/>
    </location>
</feature>
<evidence type="ECO:0000256" key="8">
    <source>
        <dbReference type="ARBA" id="ARBA00023065"/>
    </source>
</evidence>
<evidence type="ECO:0000256" key="4">
    <source>
        <dbReference type="ARBA" id="ARBA00022475"/>
    </source>
</evidence>
<feature type="transmembrane region" description="Helical" evidence="12">
    <location>
        <begin position="6"/>
        <end position="23"/>
    </location>
</feature>
<dbReference type="CDD" id="cd10326">
    <property type="entry name" value="SLC5sbd_NIS-like"/>
    <property type="match status" value="1"/>
</dbReference>
<proteinExistence type="inferred from homology"/>
<feature type="transmembrane region" description="Helical" evidence="12">
    <location>
        <begin position="456"/>
        <end position="475"/>
    </location>
</feature>
<keyword evidence="9 12" id="KW-0472">Membrane</keyword>
<dbReference type="PANTHER" id="PTHR42985">
    <property type="entry name" value="SODIUM-COUPLED MONOCARBOXYLATE TRANSPORTER"/>
    <property type="match status" value="1"/>
</dbReference>
<keyword evidence="5 12" id="KW-0812">Transmembrane</keyword>
<evidence type="ECO:0000256" key="1">
    <source>
        <dbReference type="ARBA" id="ARBA00004651"/>
    </source>
</evidence>
<keyword evidence="3" id="KW-0813">Transport</keyword>
<dbReference type="Proteomes" id="UP000644147">
    <property type="component" value="Unassembled WGS sequence"/>
</dbReference>
<feature type="transmembrane region" description="Helical" evidence="12">
    <location>
        <begin position="315"/>
        <end position="337"/>
    </location>
</feature>
<keyword evidence="4" id="KW-1003">Cell membrane</keyword>
<evidence type="ECO:0000256" key="6">
    <source>
        <dbReference type="ARBA" id="ARBA00022989"/>
    </source>
</evidence>
<dbReference type="InterPro" id="IPR051163">
    <property type="entry name" value="Sodium:Solute_Symporter_SSF"/>
</dbReference>
<comment type="similarity">
    <text evidence="2 11">Belongs to the sodium:solute symporter (SSF) (TC 2.A.21) family.</text>
</comment>
<organism evidence="13 14">
    <name type="scientific">Adhaeribacter terrigena</name>
    <dbReference type="NCBI Taxonomy" id="2793070"/>
    <lineage>
        <taxon>Bacteria</taxon>
        <taxon>Pseudomonadati</taxon>
        <taxon>Bacteroidota</taxon>
        <taxon>Cytophagia</taxon>
        <taxon>Cytophagales</taxon>
        <taxon>Hymenobacteraceae</taxon>
        <taxon>Adhaeribacter</taxon>
    </lineage>
</organism>
<dbReference type="PROSITE" id="PS50283">
    <property type="entry name" value="NA_SOLUT_SYMP_3"/>
    <property type="match status" value="1"/>
</dbReference>
<dbReference type="Pfam" id="PF00474">
    <property type="entry name" value="SSF"/>
    <property type="match status" value="1"/>
</dbReference>
<keyword evidence="14" id="KW-1185">Reference proteome</keyword>
<feature type="transmembrane region" description="Helical" evidence="12">
    <location>
        <begin position="119"/>
        <end position="146"/>
    </location>
</feature>
<keyword evidence="8" id="KW-0406">Ion transport</keyword>
<name>A0ABS1BY13_9BACT</name>
<comment type="subcellular location">
    <subcellularLocation>
        <location evidence="1">Cell membrane</location>
        <topology evidence="1">Multi-pass membrane protein</topology>
    </subcellularLocation>
</comment>
<evidence type="ECO:0000256" key="3">
    <source>
        <dbReference type="ARBA" id="ARBA00022448"/>
    </source>
</evidence>
<feature type="transmembrane region" description="Helical" evidence="12">
    <location>
        <begin position="232"/>
        <end position="250"/>
    </location>
</feature>
<feature type="transmembrane region" description="Helical" evidence="12">
    <location>
        <begin position="43"/>
        <end position="62"/>
    </location>
</feature>
<sequence length="491" mass="55450">MSPTLIIGIIAAYFCILIFISFLTGKNTDSQTFFLANKQSPWYIVAFGMIGTSLSGVTFISIPGTVATNSFSYLQLVLGYLLGYLVIATILMPLYYKLNLVSIYTYLEQRFGFWSYKTGAFFFLLSRTIGAALRLYVVALVLQLAVFDPLGVPFWLSVLITVMLIWVYTFRGGMKTIIWTDTFQTLAMLICVGTTIVLISQDLNLSFDGMVTTISESKYSQTFFWDPKDSKYFLKQFFSGAFITIVMTGLDQDMMQKNLSCKNIGEAQKNMFWFSIILVLVNIFFLTLGALLYIYADTKGIQLPAKGDDVFPFLALNHFNVLASVTFIIGIVAITYASADSALTALTTSFCVDFLDFANRDEHQRVRYRYLVHLGFSFLLMLVILIFRAINDQSVIAAVFKVAGYTYGPLLGLYAFGLFTKRHLRDKLVPLVCIICPILTYITNENSEIWFDGYKFGFEILMLNGFLTFMGLWFISKKHPEDVTVLMPVAS</sequence>
<evidence type="ECO:0000256" key="12">
    <source>
        <dbReference type="SAM" id="Phobius"/>
    </source>
</evidence>
<evidence type="ECO:0000256" key="5">
    <source>
        <dbReference type="ARBA" id="ARBA00022692"/>
    </source>
</evidence>
<evidence type="ECO:0000256" key="10">
    <source>
        <dbReference type="ARBA" id="ARBA00023201"/>
    </source>
</evidence>